<dbReference type="OrthoDB" id="7065657at2"/>
<sequence>MSTPRDQQDLAIYVAWLSYVGGHTQADIAQRLSLSRAKVHRLIGEAHDAGFVHVFIDRSPQALVDQEDRLIARYGLTQCVLVPDVRAPGDTANNTVAIGSAAAQYVHKRLASGEVRALGVSWGRSLAEMTRQLPRESYPDLSIVSLMGSLTQRAAINPFDVVYRLAEITGGQGFFLPVPFIADTVADRGVLLAQRSVVDALARARAVDLCVVGIAAMKADQPIFRSERGLLADGARDELMASGCVAEVVGHFLDAQGRLVDHPINRRTIGLSFAELVQQNVLAVVAGAHKAAAIHAVLQSGLVDRLIIDAPAADALERLAAEQPA</sequence>
<keyword evidence="7" id="KW-1185">Reference proteome</keyword>
<dbReference type="PANTHER" id="PTHR34294:SF1">
    <property type="entry name" value="TRANSCRIPTIONAL REGULATOR LSRR"/>
    <property type="match status" value="1"/>
</dbReference>
<keyword evidence="2" id="KW-0805">Transcription regulation</keyword>
<evidence type="ECO:0000256" key="3">
    <source>
        <dbReference type="ARBA" id="ARBA00023125"/>
    </source>
</evidence>
<comment type="caution">
    <text evidence="6">The sequence shown here is derived from an EMBL/GenBank/DDBJ whole genome shotgun (WGS) entry which is preliminary data.</text>
</comment>
<dbReference type="SUPFAM" id="SSF100950">
    <property type="entry name" value="NagB/RpiA/CoA transferase-like"/>
    <property type="match status" value="1"/>
</dbReference>
<gene>
    <name evidence="6" type="ORF">SAJA_08675</name>
</gene>
<dbReference type="FunCoup" id="A0A423PR77">
    <property type="interactions" value="28"/>
</dbReference>
<dbReference type="Proteomes" id="UP000285310">
    <property type="component" value="Unassembled WGS sequence"/>
</dbReference>
<evidence type="ECO:0000313" key="6">
    <source>
        <dbReference type="EMBL" id="ROO28114.1"/>
    </source>
</evidence>
<dbReference type="InParanoid" id="A0A423PR77"/>
<evidence type="ECO:0000256" key="4">
    <source>
        <dbReference type="ARBA" id="ARBA00023163"/>
    </source>
</evidence>
<dbReference type="EMBL" id="AYKG01000023">
    <property type="protein sequence ID" value="ROO28114.1"/>
    <property type="molecule type" value="Genomic_DNA"/>
</dbReference>
<dbReference type="AlphaFoldDB" id="A0A423PR77"/>
<dbReference type="GO" id="GO:0030246">
    <property type="term" value="F:carbohydrate binding"/>
    <property type="evidence" value="ECO:0007669"/>
    <property type="project" value="InterPro"/>
</dbReference>
<reference evidence="6 7" key="1">
    <citation type="submission" date="2013-10" db="EMBL/GenBank/DDBJ databases">
        <title>Salinisphaera japonica YTM-1 Genome Sequencing.</title>
        <authorList>
            <person name="Lai Q."/>
            <person name="Li C."/>
            <person name="Shao Z."/>
        </authorList>
    </citation>
    <scope>NUCLEOTIDE SEQUENCE [LARGE SCALE GENOMIC DNA]</scope>
    <source>
        <strain evidence="6 7">YTM-1</strain>
    </source>
</reference>
<evidence type="ECO:0000313" key="7">
    <source>
        <dbReference type="Proteomes" id="UP000285310"/>
    </source>
</evidence>
<dbReference type="Pfam" id="PF04198">
    <property type="entry name" value="Sugar-bind"/>
    <property type="match status" value="1"/>
</dbReference>
<comment type="similarity">
    <text evidence="1">Belongs to the SorC transcriptional regulatory family.</text>
</comment>
<evidence type="ECO:0000256" key="1">
    <source>
        <dbReference type="ARBA" id="ARBA00010466"/>
    </source>
</evidence>
<keyword evidence="4" id="KW-0804">Transcription</keyword>
<proteinExistence type="inferred from homology"/>
<dbReference type="Gene3D" id="1.10.10.10">
    <property type="entry name" value="Winged helix-like DNA-binding domain superfamily/Winged helix DNA-binding domain"/>
    <property type="match status" value="1"/>
</dbReference>
<dbReference type="PANTHER" id="PTHR34294">
    <property type="entry name" value="TRANSCRIPTIONAL REGULATOR-RELATED"/>
    <property type="match status" value="1"/>
</dbReference>
<name>A0A423PR77_9GAMM</name>
<protein>
    <submittedName>
        <fullName evidence="6">DeoR family transcriptional regulator</fullName>
    </submittedName>
</protein>
<dbReference type="RefSeq" id="WP_123658235.1">
    <property type="nucleotide sequence ID" value="NZ_AYKG01000023.1"/>
</dbReference>
<dbReference type="GO" id="GO:0003677">
    <property type="term" value="F:DNA binding"/>
    <property type="evidence" value="ECO:0007669"/>
    <property type="project" value="UniProtKB-KW"/>
</dbReference>
<dbReference type="InterPro" id="IPR007324">
    <property type="entry name" value="Sugar-bd_dom_put"/>
</dbReference>
<dbReference type="InterPro" id="IPR037171">
    <property type="entry name" value="NagB/RpiA_transferase-like"/>
</dbReference>
<organism evidence="6 7">
    <name type="scientific">Salinisphaera japonica YTM-1</name>
    <dbReference type="NCBI Taxonomy" id="1209778"/>
    <lineage>
        <taxon>Bacteria</taxon>
        <taxon>Pseudomonadati</taxon>
        <taxon>Pseudomonadota</taxon>
        <taxon>Gammaproteobacteria</taxon>
        <taxon>Salinisphaerales</taxon>
        <taxon>Salinisphaeraceae</taxon>
        <taxon>Salinisphaera</taxon>
    </lineage>
</organism>
<accession>A0A423PR77</accession>
<keyword evidence="3" id="KW-0238">DNA-binding</keyword>
<dbReference type="InterPro" id="IPR036388">
    <property type="entry name" value="WH-like_DNA-bd_sf"/>
</dbReference>
<dbReference type="Gene3D" id="3.40.50.1360">
    <property type="match status" value="1"/>
</dbReference>
<evidence type="ECO:0000259" key="5">
    <source>
        <dbReference type="Pfam" id="PF04198"/>
    </source>
</evidence>
<evidence type="ECO:0000256" key="2">
    <source>
        <dbReference type="ARBA" id="ARBA00023015"/>
    </source>
</evidence>
<dbReference type="InterPro" id="IPR051054">
    <property type="entry name" value="SorC_transcr_regulators"/>
</dbReference>
<feature type="domain" description="Sugar-binding" evidence="5">
    <location>
        <begin position="62"/>
        <end position="316"/>
    </location>
</feature>